<keyword evidence="1" id="KW-1133">Transmembrane helix</keyword>
<dbReference type="EMBL" id="VTPC01090589">
    <property type="protein sequence ID" value="KAF2882750.1"/>
    <property type="molecule type" value="Genomic_DNA"/>
</dbReference>
<reference evidence="2" key="1">
    <citation type="submission" date="2019-08" db="EMBL/GenBank/DDBJ databases">
        <title>The genome of the North American firefly Photinus pyralis.</title>
        <authorList>
            <consortium name="Photinus pyralis genome working group"/>
            <person name="Fallon T.R."/>
            <person name="Sander Lower S.E."/>
            <person name="Weng J.-K."/>
        </authorList>
    </citation>
    <scope>NUCLEOTIDE SEQUENCE</scope>
    <source>
        <strain evidence="2">TRF0915ILg1</strain>
        <tissue evidence="2">Whole body</tissue>
    </source>
</reference>
<accession>A0A8K0FWY0</accession>
<feature type="transmembrane region" description="Helical" evidence="1">
    <location>
        <begin position="38"/>
        <end position="58"/>
    </location>
</feature>
<gene>
    <name evidence="2" type="ORF">ILUMI_23414</name>
</gene>
<comment type="caution">
    <text evidence="2">The sequence shown here is derived from an EMBL/GenBank/DDBJ whole genome shotgun (WGS) entry which is preliminary data.</text>
</comment>
<keyword evidence="1" id="KW-0812">Transmembrane</keyword>
<keyword evidence="3" id="KW-1185">Reference proteome</keyword>
<proteinExistence type="predicted"/>
<keyword evidence="1" id="KW-0472">Membrane</keyword>
<evidence type="ECO:0000256" key="1">
    <source>
        <dbReference type="SAM" id="Phobius"/>
    </source>
</evidence>
<sequence length="106" mass="12529">MPTGAILRNLYMSTHLWSKIATEDFIEIKEGTIASSMVHHYGTFILLIVTCPYIYIYIKFMSFLKNISLKNLKYYYEKILLVQTVPLQLRKDIYYRDYVLTKCTGL</sequence>
<dbReference type="Proteomes" id="UP000801492">
    <property type="component" value="Unassembled WGS sequence"/>
</dbReference>
<organism evidence="2 3">
    <name type="scientific">Ignelater luminosus</name>
    <name type="common">Cucubano</name>
    <name type="synonym">Pyrophorus luminosus</name>
    <dbReference type="NCBI Taxonomy" id="2038154"/>
    <lineage>
        <taxon>Eukaryota</taxon>
        <taxon>Metazoa</taxon>
        <taxon>Ecdysozoa</taxon>
        <taxon>Arthropoda</taxon>
        <taxon>Hexapoda</taxon>
        <taxon>Insecta</taxon>
        <taxon>Pterygota</taxon>
        <taxon>Neoptera</taxon>
        <taxon>Endopterygota</taxon>
        <taxon>Coleoptera</taxon>
        <taxon>Polyphaga</taxon>
        <taxon>Elateriformia</taxon>
        <taxon>Elateroidea</taxon>
        <taxon>Elateridae</taxon>
        <taxon>Agrypninae</taxon>
        <taxon>Pyrophorini</taxon>
        <taxon>Ignelater</taxon>
    </lineage>
</organism>
<evidence type="ECO:0000313" key="3">
    <source>
        <dbReference type="Proteomes" id="UP000801492"/>
    </source>
</evidence>
<dbReference type="AlphaFoldDB" id="A0A8K0FWY0"/>
<protein>
    <submittedName>
        <fullName evidence="2">Uncharacterized protein</fullName>
    </submittedName>
</protein>
<name>A0A8K0FWY0_IGNLU</name>
<evidence type="ECO:0000313" key="2">
    <source>
        <dbReference type="EMBL" id="KAF2882750.1"/>
    </source>
</evidence>